<dbReference type="KEGG" id="pei:H9L10_15055"/>
<feature type="transmembrane region" description="Helical" evidence="7">
    <location>
        <begin position="121"/>
        <end position="141"/>
    </location>
</feature>
<feature type="region of interest" description="Disordered" evidence="6">
    <location>
        <begin position="152"/>
        <end position="174"/>
    </location>
</feature>
<dbReference type="Pfam" id="PF04138">
    <property type="entry name" value="GtrA_DPMS_TM"/>
    <property type="match status" value="1"/>
</dbReference>
<dbReference type="InterPro" id="IPR007267">
    <property type="entry name" value="GtrA_DPMS_TM"/>
</dbReference>
<gene>
    <name evidence="9" type="ORF">H9L10_15055</name>
</gene>
<evidence type="ECO:0000256" key="1">
    <source>
        <dbReference type="ARBA" id="ARBA00004141"/>
    </source>
</evidence>
<protein>
    <submittedName>
        <fullName evidence="9">GtrA family protein</fullName>
    </submittedName>
</protein>
<name>A0A7G9R1K0_9MICO</name>
<dbReference type="PANTHER" id="PTHR38459">
    <property type="entry name" value="PROPHAGE BACTOPRENOL-LINKED GLUCOSE TRANSLOCASE HOMOLOG"/>
    <property type="match status" value="1"/>
</dbReference>
<dbReference type="EMBL" id="CP060712">
    <property type="protein sequence ID" value="QNN49475.1"/>
    <property type="molecule type" value="Genomic_DNA"/>
</dbReference>
<keyword evidence="4 7" id="KW-1133">Transmembrane helix</keyword>
<dbReference type="InterPro" id="IPR051401">
    <property type="entry name" value="GtrA_CellWall_Glycosyl"/>
</dbReference>
<sequence length="174" mass="18265">MTSLVEHPTAGRSRAGRPWGSVVRELAAFAVVGAGSTVLHLGGFVLLRHLLGMPQVANALALLVAAVANTWANRRWTFGIRGRDGVARHHVQGLVVFGLTLGMTSGGLALLAVLAPGAPTWAETTVVAVTTAAATAVKYLAMRWWVFAPRRPSGAARGEDPADRTRRPGVRSSS</sequence>
<feature type="transmembrane region" description="Helical" evidence="7">
    <location>
        <begin position="26"/>
        <end position="47"/>
    </location>
</feature>
<feature type="compositionally biased region" description="Basic and acidic residues" evidence="6">
    <location>
        <begin position="157"/>
        <end position="166"/>
    </location>
</feature>
<evidence type="ECO:0000313" key="9">
    <source>
        <dbReference type="EMBL" id="QNN49475.1"/>
    </source>
</evidence>
<dbReference type="PANTHER" id="PTHR38459:SF1">
    <property type="entry name" value="PROPHAGE BACTOPRENOL-LINKED GLUCOSE TRANSLOCASE HOMOLOG"/>
    <property type="match status" value="1"/>
</dbReference>
<dbReference type="AlphaFoldDB" id="A0A7G9R1K0"/>
<organism evidence="9 10">
    <name type="scientific">Phycicoccus endophyticus</name>
    <dbReference type="NCBI Taxonomy" id="1690220"/>
    <lineage>
        <taxon>Bacteria</taxon>
        <taxon>Bacillati</taxon>
        <taxon>Actinomycetota</taxon>
        <taxon>Actinomycetes</taxon>
        <taxon>Micrococcales</taxon>
        <taxon>Intrasporangiaceae</taxon>
        <taxon>Phycicoccus</taxon>
    </lineage>
</organism>
<proteinExistence type="inferred from homology"/>
<keyword evidence="3 7" id="KW-0812">Transmembrane</keyword>
<evidence type="ECO:0000259" key="8">
    <source>
        <dbReference type="Pfam" id="PF04138"/>
    </source>
</evidence>
<accession>A0A7G9R1K0</accession>
<evidence type="ECO:0000256" key="4">
    <source>
        <dbReference type="ARBA" id="ARBA00022989"/>
    </source>
</evidence>
<evidence type="ECO:0000313" key="10">
    <source>
        <dbReference type="Proteomes" id="UP000515976"/>
    </source>
</evidence>
<feature type="transmembrane region" description="Helical" evidence="7">
    <location>
        <begin position="53"/>
        <end position="72"/>
    </location>
</feature>
<dbReference type="Proteomes" id="UP000515976">
    <property type="component" value="Chromosome"/>
</dbReference>
<evidence type="ECO:0000256" key="6">
    <source>
        <dbReference type="SAM" id="MobiDB-lite"/>
    </source>
</evidence>
<keyword evidence="10" id="KW-1185">Reference proteome</keyword>
<dbReference type="GO" id="GO:0000271">
    <property type="term" value="P:polysaccharide biosynthetic process"/>
    <property type="evidence" value="ECO:0007669"/>
    <property type="project" value="InterPro"/>
</dbReference>
<comment type="subcellular location">
    <subcellularLocation>
        <location evidence="1">Membrane</location>
        <topology evidence="1">Multi-pass membrane protein</topology>
    </subcellularLocation>
</comment>
<evidence type="ECO:0000256" key="2">
    <source>
        <dbReference type="ARBA" id="ARBA00009399"/>
    </source>
</evidence>
<feature type="transmembrane region" description="Helical" evidence="7">
    <location>
        <begin position="93"/>
        <end position="115"/>
    </location>
</feature>
<feature type="domain" description="GtrA/DPMS transmembrane" evidence="8">
    <location>
        <begin position="29"/>
        <end position="147"/>
    </location>
</feature>
<evidence type="ECO:0000256" key="3">
    <source>
        <dbReference type="ARBA" id="ARBA00022692"/>
    </source>
</evidence>
<dbReference type="RefSeq" id="WP_166099312.1">
    <property type="nucleotide sequence ID" value="NZ_BMMY01000005.1"/>
</dbReference>
<dbReference type="GO" id="GO:0005886">
    <property type="term" value="C:plasma membrane"/>
    <property type="evidence" value="ECO:0007669"/>
    <property type="project" value="TreeGrafter"/>
</dbReference>
<evidence type="ECO:0000256" key="5">
    <source>
        <dbReference type="ARBA" id="ARBA00023136"/>
    </source>
</evidence>
<reference evidence="9 10" key="1">
    <citation type="submission" date="2020-08" db="EMBL/GenBank/DDBJ databases">
        <title>Genome sequence of Phycicoccus endophyticus JCM 31784T.</title>
        <authorList>
            <person name="Hyun D.-W."/>
            <person name="Bae J.-W."/>
        </authorList>
    </citation>
    <scope>NUCLEOTIDE SEQUENCE [LARGE SCALE GENOMIC DNA]</scope>
    <source>
        <strain evidence="9 10">JCM 31784</strain>
    </source>
</reference>
<evidence type="ECO:0000256" key="7">
    <source>
        <dbReference type="SAM" id="Phobius"/>
    </source>
</evidence>
<comment type="similarity">
    <text evidence="2">Belongs to the GtrA family.</text>
</comment>
<keyword evidence="5 7" id="KW-0472">Membrane</keyword>